<feature type="compositionally biased region" description="Low complexity" evidence="1">
    <location>
        <begin position="50"/>
        <end position="65"/>
    </location>
</feature>
<sequence length="301" mass="30954">MNVPPSGRLSVPLRLAAGATLVLLAATGCGAGAATPRNDQSVPERVTSVATAETTPTAETAQPAESSEPATATTEMADPVQAQTAVQPGGALADGSTVAAELSRNGQRDKFPLDLGDVREFYVTDMAGDDIQFQVYSEVDGQPVSPAGVALSAGTAAVKLTKAGKHRLEIFGNTNVVGPYSFRIATVKVRTFPATIGLKIGEGSPAGAGRLDVPGRIDRFEFDADGASAIKILGGTGACTAIELELTDAAEKNIASPRQPFPLCGYEFDIPLSNGDGRYAIVVRSGTAKTGPYSFQITRAG</sequence>
<dbReference type="RefSeq" id="WP_387414045.1">
    <property type="nucleotide sequence ID" value="NZ_JBIASD010000015.1"/>
</dbReference>
<reference evidence="3 4" key="1">
    <citation type="submission" date="2024-10" db="EMBL/GenBank/DDBJ databases">
        <title>The Natural Products Discovery Center: Release of the First 8490 Sequenced Strains for Exploring Actinobacteria Biosynthetic Diversity.</title>
        <authorList>
            <person name="Kalkreuter E."/>
            <person name="Kautsar S.A."/>
            <person name="Yang D."/>
            <person name="Bader C.D."/>
            <person name="Teijaro C.N."/>
            <person name="Fluegel L."/>
            <person name="Davis C.M."/>
            <person name="Simpson J.R."/>
            <person name="Lauterbach L."/>
            <person name="Steele A.D."/>
            <person name="Gui C."/>
            <person name="Meng S."/>
            <person name="Li G."/>
            <person name="Viehrig K."/>
            <person name="Ye F."/>
            <person name="Su P."/>
            <person name="Kiefer A.F."/>
            <person name="Nichols A."/>
            <person name="Cepeda A.J."/>
            <person name="Yan W."/>
            <person name="Fan B."/>
            <person name="Jiang Y."/>
            <person name="Adhikari A."/>
            <person name="Zheng C.-J."/>
            <person name="Schuster L."/>
            <person name="Cowan T.M."/>
            <person name="Smanski M.J."/>
            <person name="Chevrette M.G."/>
            <person name="De Carvalho L.P.S."/>
            <person name="Shen B."/>
        </authorList>
    </citation>
    <scope>NUCLEOTIDE SEQUENCE [LARGE SCALE GENOMIC DNA]</scope>
    <source>
        <strain evidence="3 4">NPDC002173</strain>
    </source>
</reference>
<proteinExistence type="predicted"/>
<evidence type="ECO:0008006" key="5">
    <source>
        <dbReference type="Google" id="ProtNLM"/>
    </source>
</evidence>
<accession>A0ABW6SXV3</accession>
<organism evidence="3 4">
    <name type="scientific">Microtetraspora malaysiensis</name>
    <dbReference type="NCBI Taxonomy" id="161358"/>
    <lineage>
        <taxon>Bacteria</taxon>
        <taxon>Bacillati</taxon>
        <taxon>Actinomycetota</taxon>
        <taxon>Actinomycetes</taxon>
        <taxon>Streptosporangiales</taxon>
        <taxon>Streptosporangiaceae</taxon>
        <taxon>Microtetraspora</taxon>
    </lineage>
</organism>
<comment type="caution">
    <text evidence="3">The sequence shown here is derived from an EMBL/GenBank/DDBJ whole genome shotgun (WGS) entry which is preliminary data.</text>
</comment>
<name>A0ABW6SXV3_9ACTN</name>
<evidence type="ECO:0000256" key="1">
    <source>
        <dbReference type="SAM" id="MobiDB-lite"/>
    </source>
</evidence>
<evidence type="ECO:0000313" key="3">
    <source>
        <dbReference type="EMBL" id="MFF3668490.1"/>
    </source>
</evidence>
<dbReference type="EMBL" id="JBIASD010000015">
    <property type="protein sequence ID" value="MFF3668490.1"/>
    <property type="molecule type" value="Genomic_DNA"/>
</dbReference>
<protein>
    <recommendedName>
        <fullName evidence="5">Peptidase C-terminal archaeal/bacterial domain-containing protein</fullName>
    </recommendedName>
</protein>
<feature type="chain" id="PRO_5045537640" description="Peptidase C-terminal archaeal/bacterial domain-containing protein" evidence="2">
    <location>
        <begin position="34"/>
        <end position="301"/>
    </location>
</feature>
<evidence type="ECO:0000256" key="2">
    <source>
        <dbReference type="SAM" id="SignalP"/>
    </source>
</evidence>
<keyword evidence="4" id="KW-1185">Reference proteome</keyword>
<feature type="signal peptide" evidence="2">
    <location>
        <begin position="1"/>
        <end position="33"/>
    </location>
</feature>
<dbReference type="Proteomes" id="UP001602013">
    <property type="component" value="Unassembled WGS sequence"/>
</dbReference>
<feature type="region of interest" description="Disordered" evidence="1">
    <location>
        <begin position="33"/>
        <end position="77"/>
    </location>
</feature>
<keyword evidence="2" id="KW-0732">Signal</keyword>
<evidence type="ECO:0000313" key="4">
    <source>
        <dbReference type="Proteomes" id="UP001602013"/>
    </source>
</evidence>
<gene>
    <name evidence="3" type="ORF">ACFYXI_23165</name>
</gene>